<dbReference type="GO" id="GO:0008408">
    <property type="term" value="F:3'-5' exonuclease activity"/>
    <property type="evidence" value="ECO:0007669"/>
    <property type="project" value="InterPro"/>
</dbReference>
<evidence type="ECO:0000313" key="5">
    <source>
        <dbReference type="Proteomes" id="UP000295499"/>
    </source>
</evidence>
<keyword evidence="5" id="KW-1185">Reference proteome</keyword>
<organism evidence="4 5">
    <name type="scientific">Pedobacter duraquae</name>
    <dbReference type="NCBI Taxonomy" id="425511"/>
    <lineage>
        <taxon>Bacteria</taxon>
        <taxon>Pseudomonadati</taxon>
        <taxon>Bacteroidota</taxon>
        <taxon>Sphingobacteriia</taxon>
        <taxon>Sphingobacteriales</taxon>
        <taxon>Sphingobacteriaceae</taxon>
        <taxon>Pedobacter</taxon>
    </lineage>
</organism>
<dbReference type="GO" id="GO:0006260">
    <property type="term" value="P:DNA replication"/>
    <property type="evidence" value="ECO:0007669"/>
    <property type="project" value="InterPro"/>
</dbReference>
<dbReference type="InterPro" id="IPR004805">
    <property type="entry name" value="DnaE2/DnaE/PolC"/>
</dbReference>
<dbReference type="EMBL" id="SNWM01000002">
    <property type="protein sequence ID" value="TDO22364.1"/>
    <property type="molecule type" value="Genomic_DNA"/>
</dbReference>
<dbReference type="Pfam" id="PF01336">
    <property type="entry name" value="tRNA_anti-codon"/>
    <property type="match status" value="1"/>
</dbReference>
<comment type="similarity">
    <text evidence="1">Belongs to the DNA polymerase type-C family. DnaE2 subfamily.</text>
</comment>
<dbReference type="PANTHER" id="PTHR32294:SF4">
    <property type="entry name" value="ERROR-PRONE DNA POLYMERASE"/>
    <property type="match status" value="1"/>
</dbReference>
<evidence type="ECO:0000259" key="3">
    <source>
        <dbReference type="Pfam" id="PF01336"/>
    </source>
</evidence>
<dbReference type="GO" id="GO:0003676">
    <property type="term" value="F:nucleic acid binding"/>
    <property type="evidence" value="ECO:0007669"/>
    <property type="project" value="InterPro"/>
</dbReference>
<dbReference type="PANTHER" id="PTHR32294">
    <property type="entry name" value="DNA POLYMERASE III SUBUNIT ALPHA"/>
    <property type="match status" value="1"/>
</dbReference>
<gene>
    <name evidence="4" type="ORF">CLV32_1333</name>
</gene>
<evidence type="ECO:0000256" key="1">
    <source>
        <dbReference type="ARBA" id="ARBA00007391"/>
    </source>
</evidence>
<evidence type="ECO:0000313" key="4">
    <source>
        <dbReference type="EMBL" id="TDO22364.1"/>
    </source>
</evidence>
<accession>A0A4R6IJY7</accession>
<protein>
    <recommendedName>
        <fullName evidence="2">Error-prone DNA polymerase</fullName>
    </recommendedName>
</protein>
<dbReference type="Gene3D" id="2.40.50.140">
    <property type="entry name" value="Nucleic acid-binding proteins"/>
    <property type="match status" value="1"/>
</dbReference>
<dbReference type="RefSeq" id="WP_133553660.1">
    <property type="nucleotide sequence ID" value="NZ_SNWM01000002.1"/>
</dbReference>
<dbReference type="SUPFAM" id="SSF50249">
    <property type="entry name" value="Nucleic acid-binding proteins"/>
    <property type="match status" value="1"/>
</dbReference>
<evidence type="ECO:0000256" key="2">
    <source>
        <dbReference type="ARBA" id="ARBA00017273"/>
    </source>
</evidence>
<dbReference type="CDD" id="cd04485">
    <property type="entry name" value="DnaE_OBF"/>
    <property type="match status" value="1"/>
</dbReference>
<dbReference type="InterPro" id="IPR004365">
    <property type="entry name" value="NA-bd_OB_tRNA"/>
</dbReference>
<comment type="caution">
    <text evidence="4">The sequence shown here is derived from an EMBL/GenBank/DDBJ whole genome shotgun (WGS) entry which is preliminary data.</text>
</comment>
<feature type="domain" description="OB" evidence="3">
    <location>
        <begin position="46"/>
        <end position="119"/>
    </location>
</feature>
<dbReference type="AlphaFoldDB" id="A0A4R6IJY7"/>
<name>A0A4R6IJY7_9SPHI</name>
<proteinExistence type="inferred from homology"/>
<dbReference type="Proteomes" id="UP000295499">
    <property type="component" value="Unassembled WGS sequence"/>
</dbReference>
<sequence length="176" mass="19869">MLITDYATIGLSLKAHPVSFIRDQLDMLRILSTKATNNDAVNGQSVKVAGLVLVRQRPGTAGGVCFITIEDETGFTNLVVFEKLFETYRREILHSRLLMVEGKLQREGKVVHVIVKKCFDLTKMLGKLVQQPQEDLPVLTLSRADEKSAPYPTQNKRTQVREDVAKETFHNGRNFK</sequence>
<dbReference type="OrthoDB" id="9803237at2"/>
<dbReference type="InterPro" id="IPR012340">
    <property type="entry name" value="NA-bd_OB-fold"/>
</dbReference>
<reference evidence="4 5" key="1">
    <citation type="submission" date="2019-03" db="EMBL/GenBank/DDBJ databases">
        <title>Genomic Encyclopedia of Archaeal and Bacterial Type Strains, Phase II (KMG-II): from individual species to whole genera.</title>
        <authorList>
            <person name="Goeker M."/>
        </authorList>
    </citation>
    <scope>NUCLEOTIDE SEQUENCE [LARGE SCALE GENOMIC DNA]</scope>
    <source>
        <strain evidence="4 5">DSM 19034</strain>
    </source>
</reference>